<proteinExistence type="inferred from homology"/>
<dbReference type="NCBIfam" id="TIGR02258">
    <property type="entry name" value="2_5_ligase"/>
    <property type="match status" value="1"/>
</dbReference>
<dbReference type="Gene3D" id="3.90.1140.10">
    <property type="entry name" value="Cyclic phosphodiesterase"/>
    <property type="match status" value="1"/>
</dbReference>
<dbReference type="PANTHER" id="PTHR35561:SF1">
    <property type="entry name" value="RNA 2',3'-CYCLIC PHOSPHODIESTERASE"/>
    <property type="match status" value="1"/>
</dbReference>
<comment type="similarity">
    <text evidence="2">Belongs to the 2H phosphoesterase superfamily. ThpR family.</text>
</comment>
<dbReference type="PANTHER" id="PTHR35561">
    <property type="entry name" value="RNA 2',3'-CYCLIC PHOSPHODIESTERASE"/>
    <property type="match status" value="1"/>
</dbReference>
<dbReference type="SUPFAM" id="SSF55144">
    <property type="entry name" value="LigT-like"/>
    <property type="match status" value="1"/>
</dbReference>
<dbReference type="EMBL" id="DQWE01000393">
    <property type="protein sequence ID" value="HDI83787.1"/>
    <property type="molecule type" value="Genomic_DNA"/>
</dbReference>
<dbReference type="EC" id="3.1.4.58" evidence="2"/>
<dbReference type="InterPro" id="IPR009097">
    <property type="entry name" value="Cyclic_Pdiesterase"/>
</dbReference>
<sequence length="175" mass="20204">MRLFVGVEIPDSEKRKIVQLKKGISVKGRVKWVEEENLHITILFIGESEPEEVIRLLDGIEHEFKPFEARLSGVSAFPSLSRPRVLWVGLEKGEEELKELHKKVYNRLKHIVKLENRFIPHVTFGRVKYGRVGFTSLHLRNPEDFTIDGLILFQSRLTPEGPVYSVVKRYISGGE</sequence>
<comment type="catalytic activity">
    <reaction evidence="2">
        <text>a 3'-end 2',3'-cyclophospho-ribonucleotide-RNA + H2O = a 3'-end 2'-phospho-ribonucleotide-RNA + H(+)</text>
        <dbReference type="Rhea" id="RHEA:11828"/>
        <dbReference type="Rhea" id="RHEA-COMP:10464"/>
        <dbReference type="Rhea" id="RHEA-COMP:17353"/>
        <dbReference type="ChEBI" id="CHEBI:15377"/>
        <dbReference type="ChEBI" id="CHEBI:15378"/>
        <dbReference type="ChEBI" id="CHEBI:83064"/>
        <dbReference type="ChEBI" id="CHEBI:173113"/>
        <dbReference type="EC" id="3.1.4.58"/>
    </reaction>
</comment>
<feature type="short sequence motif" description="HXTX 1" evidence="2">
    <location>
        <begin position="39"/>
        <end position="42"/>
    </location>
</feature>
<dbReference type="Pfam" id="PF02834">
    <property type="entry name" value="LigT_PEase"/>
    <property type="match status" value="2"/>
</dbReference>
<name>A0A7C0VBH5_UNCW3</name>
<accession>A0A7C0VBH5</accession>
<keyword evidence="1 2" id="KW-0378">Hydrolase</keyword>
<evidence type="ECO:0000313" key="4">
    <source>
        <dbReference type="EMBL" id="HDI83787.1"/>
    </source>
</evidence>
<feature type="short sequence motif" description="HXTX 2" evidence="2">
    <location>
        <begin position="121"/>
        <end position="124"/>
    </location>
</feature>
<dbReference type="Proteomes" id="UP000885847">
    <property type="component" value="Unassembled WGS sequence"/>
</dbReference>
<gene>
    <name evidence="4" type="primary">thpR</name>
    <name evidence="4" type="ORF">ENF18_08375</name>
</gene>
<feature type="domain" description="Phosphoesterase HXTX" evidence="3">
    <location>
        <begin position="7"/>
        <end position="87"/>
    </location>
</feature>
<feature type="domain" description="Phosphoesterase HXTX" evidence="3">
    <location>
        <begin position="93"/>
        <end position="164"/>
    </location>
</feature>
<feature type="active site" description="Proton acceptor" evidence="2">
    <location>
        <position position="121"/>
    </location>
</feature>
<organism evidence="4">
    <name type="scientific">candidate division WOR-3 bacterium</name>
    <dbReference type="NCBI Taxonomy" id="2052148"/>
    <lineage>
        <taxon>Bacteria</taxon>
        <taxon>Bacteria division WOR-3</taxon>
    </lineage>
</organism>
<comment type="caution">
    <text evidence="4">The sequence shown here is derived from an EMBL/GenBank/DDBJ whole genome shotgun (WGS) entry which is preliminary data.</text>
</comment>
<comment type="function">
    <text evidence="2">Hydrolyzes RNA 2',3'-cyclic phosphodiester to an RNA 2'-phosphomonoester.</text>
</comment>
<dbReference type="InterPro" id="IPR014051">
    <property type="entry name" value="Phosphoesterase_HXTX"/>
</dbReference>
<evidence type="ECO:0000256" key="1">
    <source>
        <dbReference type="ARBA" id="ARBA00022801"/>
    </source>
</evidence>
<protein>
    <recommendedName>
        <fullName evidence="2">RNA 2',3'-cyclic phosphodiesterase</fullName>
        <shortName evidence="2">RNA 2',3'-CPDase</shortName>
        <ecNumber evidence="2">3.1.4.58</ecNumber>
    </recommendedName>
</protein>
<feature type="active site" description="Proton donor" evidence="2">
    <location>
        <position position="39"/>
    </location>
</feature>
<dbReference type="HAMAP" id="MF_01940">
    <property type="entry name" value="RNA_CPDase"/>
    <property type="match status" value="1"/>
</dbReference>
<dbReference type="AlphaFoldDB" id="A0A7C0VBH5"/>
<dbReference type="GO" id="GO:0004113">
    <property type="term" value="F:2',3'-cyclic-nucleotide 3'-phosphodiesterase activity"/>
    <property type="evidence" value="ECO:0007669"/>
    <property type="project" value="InterPro"/>
</dbReference>
<dbReference type="InterPro" id="IPR004175">
    <property type="entry name" value="RNA_CPDase"/>
</dbReference>
<dbReference type="GO" id="GO:0008664">
    <property type="term" value="F:RNA 2',3'-cyclic 3'-phosphodiesterase activity"/>
    <property type="evidence" value="ECO:0007669"/>
    <property type="project" value="UniProtKB-EC"/>
</dbReference>
<reference evidence="4" key="1">
    <citation type="journal article" date="2020" name="mSystems">
        <title>Genome- and Community-Level Interaction Insights into Carbon Utilization and Element Cycling Functions of Hydrothermarchaeota in Hydrothermal Sediment.</title>
        <authorList>
            <person name="Zhou Z."/>
            <person name="Liu Y."/>
            <person name="Xu W."/>
            <person name="Pan J."/>
            <person name="Luo Z.H."/>
            <person name="Li M."/>
        </authorList>
    </citation>
    <scope>NUCLEOTIDE SEQUENCE [LARGE SCALE GENOMIC DNA]</scope>
    <source>
        <strain evidence="4">HyVt-102</strain>
    </source>
</reference>
<evidence type="ECO:0000259" key="3">
    <source>
        <dbReference type="Pfam" id="PF02834"/>
    </source>
</evidence>
<evidence type="ECO:0000256" key="2">
    <source>
        <dbReference type="HAMAP-Rule" id="MF_01940"/>
    </source>
</evidence>